<keyword evidence="3" id="KW-1185">Reference proteome</keyword>
<evidence type="ECO:0000313" key="3">
    <source>
        <dbReference type="Proteomes" id="UP001345963"/>
    </source>
</evidence>
<proteinExistence type="predicted"/>
<evidence type="ECO:0000256" key="1">
    <source>
        <dbReference type="SAM" id="MobiDB-lite"/>
    </source>
</evidence>
<feature type="region of interest" description="Disordered" evidence="1">
    <location>
        <begin position="55"/>
        <end position="79"/>
    </location>
</feature>
<evidence type="ECO:0000313" key="2">
    <source>
        <dbReference type="EMBL" id="MED6232490.1"/>
    </source>
</evidence>
<dbReference type="EMBL" id="JAHUTI010000866">
    <property type="protein sequence ID" value="MED6232490.1"/>
    <property type="molecule type" value="Genomic_DNA"/>
</dbReference>
<name>A0ABU7A3R5_9TELE</name>
<comment type="caution">
    <text evidence="2">The sequence shown here is derived from an EMBL/GenBank/DDBJ whole genome shotgun (WGS) entry which is preliminary data.</text>
</comment>
<feature type="compositionally biased region" description="Basic residues" evidence="1">
    <location>
        <begin position="68"/>
        <end position="79"/>
    </location>
</feature>
<accession>A0ABU7A3R5</accession>
<dbReference type="Proteomes" id="UP001345963">
    <property type="component" value="Unassembled WGS sequence"/>
</dbReference>
<sequence length="112" mass="12842">MKRSKLRLKAGCSLLVSQRLGRCLFHVHIPLSLNVLVPLYLVSIREERVKGLGPLEAPREHLRGSQPKQRRSRGARSNLRTRLHIRANIKRKTYPLCWIALHCVSVYAPSQS</sequence>
<protein>
    <submittedName>
        <fullName evidence="2">Uncharacterized protein</fullName>
    </submittedName>
</protein>
<reference evidence="2 3" key="1">
    <citation type="submission" date="2021-07" db="EMBL/GenBank/DDBJ databases">
        <authorList>
            <person name="Palmer J.M."/>
        </authorList>
    </citation>
    <scope>NUCLEOTIDE SEQUENCE [LARGE SCALE GENOMIC DNA]</scope>
    <source>
        <strain evidence="2 3">AT_MEX2019</strain>
        <tissue evidence="2">Muscle</tissue>
    </source>
</reference>
<organism evidence="2 3">
    <name type="scientific">Ataeniobius toweri</name>
    <dbReference type="NCBI Taxonomy" id="208326"/>
    <lineage>
        <taxon>Eukaryota</taxon>
        <taxon>Metazoa</taxon>
        <taxon>Chordata</taxon>
        <taxon>Craniata</taxon>
        <taxon>Vertebrata</taxon>
        <taxon>Euteleostomi</taxon>
        <taxon>Actinopterygii</taxon>
        <taxon>Neopterygii</taxon>
        <taxon>Teleostei</taxon>
        <taxon>Neoteleostei</taxon>
        <taxon>Acanthomorphata</taxon>
        <taxon>Ovalentaria</taxon>
        <taxon>Atherinomorphae</taxon>
        <taxon>Cyprinodontiformes</taxon>
        <taxon>Goodeidae</taxon>
        <taxon>Ataeniobius</taxon>
    </lineage>
</organism>
<gene>
    <name evidence="2" type="ORF">ATANTOWER_031199</name>
</gene>